<evidence type="ECO:0000313" key="6">
    <source>
        <dbReference type="Proteomes" id="UP001237448"/>
    </source>
</evidence>
<evidence type="ECO:0000256" key="3">
    <source>
        <dbReference type="ARBA" id="ARBA00022764"/>
    </source>
</evidence>
<dbReference type="EMBL" id="JAUSVK010000001">
    <property type="protein sequence ID" value="MDQ0395023.1"/>
    <property type="molecule type" value="Genomic_DNA"/>
</dbReference>
<keyword evidence="3" id="KW-0574">Periplasm</keyword>
<dbReference type="PROSITE" id="PS51257">
    <property type="entry name" value="PROKAR_LIPOPROTEIN"/>
    <property type="match status" value="1"/>
</dbReference>
<dbReference type="InterPro" id="IPR006059">
    <property type="entry name" value="SBP"/>
</dbReference>
<dbReference type="Gene3D" id="3.40.190.10">
    <property type="entry name" value="Periplasmic binding protein-like II"/>
    <property type="match status" value="2"/>
</dbReference>
<dbReference type="Pfam" id="PF01547">
    <property type="entry name" value="SBP_bac_1"/>
    <property type="match status" value="1"/>
</dbReference>
<protein>
    <submittedName>
        <fullName evidence="5">Sorbitol/mannitol transport system substrate-binding protein</fullName>
    </submittedName>
</protein>
<comment type="caution">
    <text evidence="5">The sequence shown here is derived from an EMBL/GenBank/DDBJ whole genome shotgun (WGS) entry which is preliminary data.</text>
</comment>
<feature type="signal peptide" evidence="4">
    <location>
        <begin position="1"/>
        <end position="26"/>
    </location>
</feature>
<sequence length="443" mass="48436">MKVLKTMLLGMVTSLAACFAAGSAMAETTLTVATVNNNDMVVMQKLSKDFETKNPDIKLNWVVLEENTLRQRLTTDIATHGGQYDIMTIGLFEAPMWGQRGWLAPFDNVPADYKLEDVLQSVRDGLSYGGKLYALPFYAESQMTFYRKDLFDKAGLTMPEHPTWKDIQGFAAKIHDPEHGVYGMCLRGKPGWGENVGQITDVANSYGASWFDMNWKPQFDKPAWKEALETYVGLLKKYGPPGAASNGYNENLALFASGKCGMWVDATVAAGSLNDPKLSTVVGKLGYAYTPYGKFEKGNHYLWSWALAVPASSKSQDAAKKFIYWATSPDYIKLVADANGIVTVPPGTRKSTYDNPAYIAAAPFAKITLDAIQTANMHDATQEKVPYTGISFVGIPEFQGIGTAVGQEFAAIISGQKTIDQGLAAAQALTQRAMRQAGYPKKK</sequence>
<comment type="subcellular location">
    <subcellularLocation>
        <location evidence="1">Periplasm</location>
    </subcellularLocation>
</comment>
<name>A0ABU0FK79_9HYPH</name>
<keyword evidence="6" id="KW-1185">Reference proteome</keyword>
<dbReference type="CDD" id="cd13585">
    <property type="entry name" value="PBP2_TMBP_like"/>
    <property type="match status" value="1"/>
</dbReference>
<feature type="chain" id="PRO_5046313896" evidence="4">
    <location>
        <begin position="27"/>
        <end position="443"/>
    </location>
</feature>
<reference evidence="5 6" key="1">
    <citation type="submission" date="2023-07" db="EMBL/GenBank/DDBJ databases">
        <title>Genomic Encyclopedia of Type Strains, Phase IV (KMG-IV): sequencing the most valuable type-strain genomes for metagenomic binning, comparative biology and taxonomic classification.</title>
        <authorList>
            <person name="Goeker M."/>
        </authorList>
    </citation>
    <scope>NUCLEOTIDE SEQUENCE [LARGE SCALE GENOMIC DNA]</scope>
    <source>
        <strain evidence="5 6">DSM 5896</strain>
    </source>
</reference>
<dbReference type="Proteomes" id="UP001237448">
    <property type="component" value="Unassembled WGS sequence"/>
</dbReference>
<organism evidence="5 6">
    <name type="scientific">Labrys monachus</name>
    <dbReference type="NCBI Taxonomy" id="217067"/>
    <lineage>
        <taxon>Bacteria</taxon>
        <taxon>Pseudomonadati</taxon>
        <taxon>Pseudomonadota</taxon>
        <taxon>Alphaproteobacteria</taxon>
        <taxon>Hyphomicrobiales</taxon>
        <taxon>Xanthobacteraceae</taxon>
        <taxon>Labrys</taxon>
    </lineage>
</organism>
<dbReference type="RefSeq" id="WP_307433173.1">
    <property type="nucleotide sequence ID" value="NZ_JAUSVK010000001.1"/>
</dbReference>
<comment type="similarity">
    <text evidence="2">Belongs to the bacterial solute-binding protein 1 family.</text>
</comment>
<proteinExistence type="inferred from homology"/>
<dbReference type="InterPro" id="IPR050490">
    <property type="entry name" value="Bact_solute-bd_prot1"/>
</dbReference>
<dbReference type="PANTHER" id="PTHR43649">
    <property type="entry name" value="ARABINOSE-BINDING PROTEIN-RELATED"/>
    <property type="match status" value="1"/>
</dbReference>
<dbReference type="SUPFAM" id="SSF53850">
    <property type="entry name" value="Periplasmic binding protein-like II"/>
    <property type="match status" value="1"/>
</dbReference>
<evidence type="ECO:0000256" key="1">
    <source>
        <dbReference type="ARBA" id="ARBA00004418"/>
    </source>
</evidence>
<evidence type="ECO:0000313" key="5">
    <source>
        <dbReference type="EMBL" id="MDQ0395023.1"/>
    </source>
</evidence>
<accession>A0ABU0FK79</accession>
<dbReference type="PANTHER" id="PTHR43649:SF12">
    <property type="entry name" value="DIACETYLCHITOBIOSE BINDING PROTEIN DASA"/>
    <property type="match status" value="1"/>
</dbReference>
<evidence type="ECO:0000256" key="4">
    <source>
        <dbReference type="SAM" id="SignalP"/>
    </source>
</evidence>
<keyword evidence="4" id="KW-0732">Signal</keyword>
<gene>
    <name evidence="5" type="ORF">J3R73_004815</name>
</gene>
<evidence type="ECO:0000256" key="2">
    <source>
        <dbReference type="ARBA" id="ARBA00008520"/>
    </source>
</evidence>